<organism evidence="17 18">
    <name type="scientific">Paenibacillus septentrionalis</name>
    <dbReference type="NCBI Taxonomy" id="429342"/>
    <lineage>
        <taxon>Bacteria</taxon>
        <taxon>Bacillati</taxon>
        <taxon>Bacillota</taxon>
        <taxon>Bacilli</taxon>
        <taxon>Bacillales</taxon>
        <taxon>Paenibacillaceae</taxon>
        <taxon>Paenibacillus</taxon>
    </lineage>
</organism>
<dbReference type="EMBL" id="JBHSTE010000004">
    <property type="protein sequence ID" value="MFC6333480.1"/>
    <property type="molecule type" value="Genomic_DNA"/>
</dbReference>
<evidence type="ECO:0000256" key="13">
    <source>
        <dbReference type="ARBA" id="ARBA00023136"/>
    </source>
</evidence>
<evidence type="ECO:0000256" key="2">
    <source>
        <dbReference type="ARBA" id="ARBA00004651"/>
    </source>
</evidence>
<keyword evidence="13 14" id="KW-0472">Membrane</keyword>
<keyword evidence="8" id="KW-0547">Nucleotide-binding</keyword>
<dbReference type="InterPro" id="IPR036097">
    <property type="entry name" value="HisK_dim/P_sf"/>
</dbReference>
<dbReference type="Pfam" id="PF00512">
    <property type="entry name" value="HisKA"/>
    <property type="match status" value="1"/>
</dbReference>
<dbReference type="Gene3D" id="3.30.565.10">
    <property type="entry name" value="Histidine kinase-like ATPase, C-terminal domain"/>
    <property type="match status" value="1"/>
</dbReference>
<dbReference type="SUPFAM" id="SSF55874">
    <property type="entry name" value="ATPase domain of HSP90 chaperone/DNA topoisomerase II/histidine kinase"/>
    <property type="match status" value="1"/>
</dbReference>
<evidence type="ECO:0000259" key="16">
    <source>
        <dbReference type="PROSITE" id="PS50885"/>
    </source>
</evidence>
<feature type="transmembrane region" description="Helical" evidence="14">
    <location>
        <begin position="31"/>
        <end position="49"/>
    </location>
</feature>
<evidence type="ECO:0000256" key="4">
    <source>
        <dbReference type="ARBA" id="ARBA00022475"/>
    </source>
</evidence>
<accession>A0ABW1V4G1</accession>
<dbReference type="EC" id="2.7.13.3" evidence="3"/>
<feature type="domain" description="HAMP" evidence="16">
    <location>
        <begin position="53"/>
        <end position="105"/>
    </location>
</feature>
<keyword evidence="4" id="KW-1003">Cell membrane</keyword>
<dbReference type="Pfam" id="PF02518">
    <property type="entry name" value="HATPase_c"/>
    <property type="match status" value="1"/>
</dbReference>
<keyword evidence="10" id="KW-0067">ATP-binding</keyword>
<dbReference type="InterPro" id="IPR050398">
    <property type="entry name" value="HssS/ArlS-like"/>
</dbReference>
<sequence length="334" mass="38287">MLRNDEFRLYFAVQLLIAVLALGAAALWIGWTAFGLVLVVIVLTYLNFYRFTRWRYRQLESLSHYLRQIASGDYTLNIRDNREGELSILKNEIFKVTMRLSEQSEYLLSDKERMSEAISDISHQLKTPLTSMGVMMDLLKKPDLPLEKQQQFLRYLQQQLERMEWLITSLLKLSKLEAGTVLFHPEQVKLSTLVQQAIAPIEIPIEVKEIHLLMQGNEETTLQVDQKWTIEAILNVIKNAVEHTPQGGMITISMSQNTLYTELKVTDSGAGIDREDLPHLFKRFYRGKSASDASVGIGLAMSYHILQAQNGVIEVENSTEQGQGAVFTMKWYNK</sequence>
<dbReference type="InterPro" id="IPR004358">
    <property type="entry name" value="Sig_transdc_His_kin-like_C"/>
</dbReference>
<feature type="domain" description="Histidine kinase" evidence="15">
    <location>
        <begin position="120"/>
        <end position="334"/>
    </location>
</feature>
<dbReference type="InterPro" id="IPR003660">
    <property type="entry name" value="HAMP_dom"/>
</dbReference>
<evidence type="ECO:0000259" key="15">
    <source>
        <dbReference type="PROSITE" id="PS50109"/>
    </source>
</evidence>
<comment type="caution">
    <text evidence="17">The sequence shown here is derived from an EMBL/GenBank/DDBJ whole genome shotgun (WGS) entry which is preliminary data.</text>
</comment>
<dbReference type="CDD" id="cd00082">
    <property type="entry name" value="HisKA"/>
    <property type="match status" value="1"/>
</dbReference>
<evidence type="ECO:0000256" key="6">
    <source>
        <dbReference type="ARBA" id="ARBA00022679"/>
    </source>
</evidence>
<name>A0ABW1V4G1_9BACL</name>
<dbReference type="PROSITE" id="PS50109">
    <property type="entry name" value="HIS_KIN"/>
    <property type="match status" value="1"/>
</dbReference>
<evidence type="ECO:0000256" key="11">
    <source>
        <dbReference type="ARBA" id="ARBA00022989"/>
    </source>
</evidence>
<keyword evidence="7 14" id="KW-0812">Transmembrane</keyword>
<dbReference type="SMART" id="SM00388">
    <property type="entry name" value="HisKA"/>
    <property type="match status" value="1"/>
</dbReference>
<evidence type="ECO:0000313" key="17">
    <source>
        <dbReference type="EMBL" id="MFC6333480.1"/>
    </source>
</evidence>
<proteinExistence type="predicted"/>
<dbReference type="PRINTS" id="PR00344">
    <property type="entry name" value="BCTRLSENSOR"/>
</dbReference>
<evidence type="ECO:0000256" key="5">
    <source>
        <dbReference type="ARBA" id="ARBA00022553"/>
    </source>
</evidence>
<keyword evidence="9 17" id="KW-0418">Kinase</keyword>
<evidence type="ECO:0000256" key="3">
    <source>
        <dbReference type="ARBA" id="ARBA00012438"/>
    </source>
</evidence>
<evidence type="ECO:0000256" key="7">
    <source>
        <dbReference type="ARBA" id="ARBA00022692"/>
    </source>
</evidence>
<evidence type="ECO:0000313" key="18">
    <source>
        <dbReference type="Proteomes" id="UP001596233"/>
    </source>
</evidence>
<dbReference type="SMART" id="SM00387">
    <property type="entry name" value="HATPase_c"/>
    <property type="match status" value="1"/>
</dbReference>
<dbReference type="GO" id="GO:0016301">
    <property type="term" value="F:kinase activity"/>
    <property type="evidence" value="ECO:0007669"/>
    <property type="project" value="UniProtKB-KW"/>
</dbReference>
<dbReference type="Gene3D" id="1.10.287.130">
    <property type="match status" value="1"/>
</dbReference>
<keyword evidence="12" id="KW-0902">Two-component regulatory system</keyword>
<reference evidence="18" key="1">
    <citation type="journal article" date="2019" name="Int. J. Syst. Evol. Microbiol.">
        <title>The Global Catalogue of Microorganisms (GCM) 10K type strain sequencing project: providing services to taxonomists for standard genome sequencing and annotation.</title>
        <authorList>
            <consortium name="The Broad Institute Genomics Platform"/>
            <consortium name="The Broad Institute Genome Sequencing Center for Infectious Disease"/>
            <person name="Wu L."/>
            <person name="Ma J."/>
        </authorList>
    </citation>
    <scope>NUCLEOTIDE SEQUENCE [LARGE SCALE GENOMIC DNA]</scope>
    <source>
        <strain evidence="18">PCU 280</strain>
    </source>
</reference>
<gene>
    <name evidence="17" type="ORF">ACFP56_12695</name>
</gene>
<dbReference type="InterPro" id="IPR003594">
    <property type="entry name" value="HATPase_dom"/>
</dbReference>
<keyword evidence="11 14" id="KW-1133">Transmembrane helix</keyword>
<dbReference type="Gene3D" id="6.10.340.10">
    <property type="match status" value="1"/>
</dbReference>
<evidence type="ECO:0000256" key="9">
    <source>
        <dbReference type="ARBA" id="ARBA00022777"/>
    </source>
</evidence>
<dbReference type="PANTHER" id="PTHR45528">
    <property type="entry name" value="SENSOR HISTIDINE KINASE CPXA"/>
    <property type="match status" value="1"/>
</dbReference>
<evidence type="ECO:0000256" key="1">
    <source>
        <dbReference type="ARBA" id="ARBA00000085"/>
    </source>
</evidence>
<dbReference type="InterPro" id="IPR003661">
    <property type="entry name" value="HisK_dim/P_dom"/>
</dbReference>
<dbReference type="InterPro" id="IPR005467">
    <property type="entry name" value="His_kinase_dom"/>
</dbReference>
<evidence type="ECO:0000256" key="12">
    <source>
        <dbReference type="ARBA" id="ARBA00023012"/>
    </source>
</evidence>
<dbReference type="Proteomes" id="UP001596233">
    <property type="component" value="Unassembled WGS sequence"/>
</dbReference>
<keyword evidence="18" id="KW-1185">Reference proteome</keyword>
<comment type="subcellular location">
    <subcellularLocation>
        <location evidence="2">Cell membrane</location>
        <topology evidence="2">Multi-pass membrane protein</topology>
    </subcellularLocation>
</comment>
<keyword evidence="5" id="KW-0597">Phosphoprotein</keyword>
<dbReference type="PROSITE" id="PS50885">
    <property type="entry name" value="HAMP"/>
    <property type="match status" value="1"/>
</dbReference>
<protein>
    <recommendedName>
        <fullName evidence="3">histidine kinase</fullName>
        <ecNumber evidence="3">2.7.13.3</ecNumber>
    </recommendedName>
</protein>
<keyword evidence="6" id="KW-0808">Transferase</keyword>
<comment type="catalytic activity">
    <reaction evidence="1">
        <text>ATP + protein L-histidine = ADP + protein N-phospho-L-histidine.</text>
        <dbReference type="EC" id="2.7.13.3"/>
    </reaction>
</comment>
<dbReference type="SUPFAM" id="SSF47384">
    <property type="entry name" value="Homodimeric domain of signal transducing histidine kinase"/>
    <property type="match status" value="1"/>
</dbReference>
<dbReference type="PANTHER" id="PTHR45528:SF1">
    <property type="entry name" value="SENSOR HISTIDINE KINASE CPXA"/>
    <property type="match status" value="1"/>
</dbReference>
<dbReference type="RefSeq" id="WP_379235001.1">
    <property type="nucleotide sequence ID" value="NZ_JBHSTE010000004.1"/>
</dbReference>
<feature type="transmembrane region" description="Helical" evidence="14">
    <location>
        <begin position="7"/>
        <end position="25"/>
    </location>
</feature>
<evidence type="ECO:0000256" key="10">
    <source>
        <dbReference type="ARBA" id="ARBA00022840"/>
    </source>
</evidence>
<evidence type="ECO:0000256" key="14">
    <source>
        <dbReference type="SAM" id="Phobius"/>
    </source>
</evidence>
<dbReference type="InterPro" id="IPR036890">
    <property type="entry name" value="HATPase_C_sf"/>
</dbReference>
<evidence type="ECO:0000256" key="8">
    <source>
        <dbReference type="ARBA" id="ARBA00022741"/>
    </source>
</evidence>